<feature type="compositionally biased region" description="Low complexity" evidence="1">
    <location>
        <begin position="118"/>
        <end position="155"/>
    </location>
</feature>
<protein>
    <recommendedName>
        <fullName evidence="3">DUF4439 domain-containing protein</fullName>
    </recommendedName>
</protein>
<feature type="region of interest" description="Disordered" evidence="1">
    <location>
        <begin position="26"/>
        <end position="68"/>
    </location>
</feature>
<dbReference type="Gene3D" id="1.20.1260.10">
    <property type="match status" value="1"/>
</dbReference>
<feature type="domain" description="DUF4439" evidence="3">
    <location>
        <begin position="228"/>
        <end position="356"/>
    </location>
</feature>
<dbReference type="PROSITE" id="PS51257">
    <property type="entry name" value="PROKAR_LIPOPROTEIN"/>
    <property type="match status" value="1"/>
</dbReference>
<dbReference type="RefSeq" id="WP_182561902.1">
    <property type="nucleotide sequence ID" value="NZ_JACGWT010000008.1"/>
</dbReference>
<dbReference type="SUPFAM" id="SSF47240">
    <property type="entry name" value="Ferritin-like"/>
    <property type="match status" value="1"/>
</dbReference>
<dbReference type="Proteomes" id="UP000523079">
    <property type="component" value="Unassembled WGS sequence"/>
</dbReference>
<evidence type="ECO:0000256" key="2">
    <source>
        <dbReference type="SAM" id="SignalP"/>
    </source>
</evidence>
<dbReference type="InterPro" id="IPR029447">
    <property type="entry name" value="DUF4439"/>
</dbReference>
<comment type="caution">
    <text evidence="4">The sequence shown here is derived from an EMBL/GenBank/DDBJ whole genome shotgun (WGS) entry which is preliminary data.</text>
</comment>
<sequence>MPRPVHPRRAVLAAGLGMGLAGLLAAAGCGSDPTTRPTPTSGPSGLPLPGGSPAGSPEPSDPPVAGATEAAALEAALAARATALLARTGSKAPDGRLRRILGQVRDAHLAHVAALTSPDPTDPAATPGGLSASPSVTPSPSASGRASGSPEGGSTDAAIASLIGAERAAARAHRARITGPASELVLLWTSLSAAAQSYATALDASASRGATVGGRTRLPLAPLTEVQARQQLLAQTYAAIYGYQAAVPFLSGGDQDDAFARITGYLRLRDSLRAGLVADGAQPPAADPAYQVSPRPTDDDSATALLAGIETRIQPFLGQWVRTATGADRSAALSRLLSTVTLALGLGAPLDRWPGWPSAAA</sequence>
<reference evidence="4 5" key="1">
    <citation type="submission" date="2020-07" db="EMBL/GenBank/DDBJ databases">
        <title>Sequencing the genomes of 1000 actinobacteria strains.</title>
        <authorList>
            <person name="Klenk H.-P."/>
        </authorList>
    </citation>
    <scope>NUCLEOTIDE SEQUENCE [LARGE SCALE GENOMIC DNA]</scope>
    <source>
        <strain evidence="4 5">DSM 100723</strain>
    </source>
</reference>
<dbReference type="Pfam" id="PF14530">
    <property type="entry name" value="DUF4439"/>
    <property type="match status" value="1"/>
</dbReference>
<evidence type="ECO:0000313" key="4">
    <source>
        <dbReference type="EMBL" id="MBA8796272.1"/>
    </source>
</evidence>
<keyword evidence="2" id="KW-0732">Signal</keyword>
<proteinExistence type="predicted"/>
<dbReference type="InterPro" id="IPR012347">
    <property type="entry name" value="Ferritin-like"/>
</dbReference>
<evidence type="ECO:0000259" key="3">
    <source>
        <dbReference type="Pfam" id="PF14530"/>
    </source>
</evidence>
<feature type="signal peptide" evidence="2">
    <location>
        <begin position="1"/>
        <end position="26"/>
    </location>
</feature>
<dbReference type="EMBL" id="JACGWT010000008">
    <property type="protein sequence ID" value="MBA8796272.1"/>
    <property type="molecule type" value="Genomic_DNA"/>
</dbReference>
<name>A0A7W3P7T3_9ACTN</name>
<feature type="chain" id="PRO_5030741888" description="DUF4439 domain-containing protein" evidence="2">
    <location>
        <begin position="27"/>
        <end position="361"/>
    </location>
</feature>
<keyword evidence="5" id="KW-1185">Reference proteome</keyword>
<accession>A0A7W3P7T3</accession>
<gene>
    <name evidence="4" type="ORF">FHX74_003925</name>
</gene>
<organism evidence="4 5">
    <name type="scientific">Microlunatus kandeliicorticis</name>
    <dbReference type="NCBI Taxonomy" id="1759536"/>
    <lineage>
        <taxon>Bacteria</taxon>
        <taxon>Bacillati</taxon>
        <taxon>Actinomycetota</taxon>
        <taxon>Actinomycetes</taxon>
        <taxon>Propionibacteriales</taxon>
        <taxon>Propionibacteriaceae</taxon>
        <taxon>Microlunatus</taxon>
    </lineage>
</organism>
<dbReference type="AlphaFoldDB" id="A0A7W3P7T3"/>
<dbReference type="InterPro" id="IPR009078">
    <property type="entry name" value="Ferritin-like_SF"/>
</dbReference>
<feature type="region of interest" description="Disordered" evidence="1">
    <location>
        <begin position="115"/>
        <end position="155"/>
    </location>
</feature>
<evidence type="ECO:0000256" key="1">
    <source>
        <dbReference type="SAM" id="MobiDB-lite"/>
    </source>
</evidence>
<evidence type="ECO:0000313" key="5">
    <source>
        <dbReference type="Proteomes" id="UP000523079"/>
    </source>
</evidence>